<comment type="function">
    <text evidence="7 10">This protein binds specifically to 23S rRNA; its binding is stimulated by other ribosomal proteins, e.g., L4, L17, and L20. It is important during the early stages of 50S assembly. It makes multiple contacts with different domains of the 23S rRNA in the assembled 50S subunit and ribosome.</text>
</comment>
<evidence type="ECO:0000256" key="7">
    <source>
        <dbReference type="HAMAP-Rule" id="MF_01331"/>
    </source>
</evidence>
<dbReference type="GO" id="GO:0022625">
    <property type="term" value="C:cytosolic large ribosomal subunit"/>
    <property type="evidence" value="ECO:0007669"/>
    <property type="project" value="TreeGrafter"/>
</dbReference>
<dbReference type="Pfam" id="PF00237">
    <property type="entry name" value="Ribosomal_L22"/>
    <property type="match status" value="1"/>
</dbReference>
<evidence type="ECO:0000256" key="3">
    <source>
        <dbReference type="ARBA" id="ARBA00022884"/>
    </source>
</evidence>
<dbReference type="Gene3D" id="3.90.470.10">
    <property type="entry name" value="Ribosomal protein L22/L17"/>
    <property type="match status" value="1"/>
</dbReference>
<evidence type="ECO:0000256" key="1">
    <source>
        <dbReference type="ARBA" id="ARBA00009451"/>
    </source>
</evidence>
<dbReference type="PROSITE" id="PS00464">
    <property type="entry name" value="RIBOSOMAL_L22"/>
    <property type="match status" value="1"/>
</dbReference>
<keyword evidence="5 7" id="KW-0687">Ribonucleoprotein</keyword>
<comment type="subunit">
    <text evidence="7 9">Part of the 50S ribosomal subunit.</text>
</comment>
<keyword evidence="4 7" id="KW-0689">Ribosomal protein</keyword>
<dbReference type="GO" id="GO:0003735">
    <property type="term" value="F:structural constituent of ribosome"/>
    <property type="evidence" value="ECO:0007669"/>
    <property type="project" value="InterPro"/>
</dbReference>
<dbReference type="Proteomes" id="UP000177171">
    <property type="component" value="Unassembled WGS sequence"/>
</dbReference>
<dbReference type="InterPro" id="IPR047867">
    <property type="entry name" value="Ribosomal_uL22_bac/org-type"/>
</dbReference>
<dbReference type="InterPro" id="IPR001063">
    <property type="entry name" value="Ribosomal_uL22"/>
</dbReference>
<dbReference type="InterPro" id="IPR018260">
    <property type="entry name" value="Ribosomal_uL22_CS"/>
</dbReference>
<dbReference type="GO" id="GO:0019843">
    <property type="term" value="F:rRNA binding"/>
    <property type="evidence" value="ECO:0007669"/>
    <property type="project" value="UniProtKB-UniRule"/>
</dbReference>
<dbReference type="AlphaFoldDB" id="A0A1G2LQL1"/>
<dbReference type="EMBL" id="MHQY01000015">
    <property type="protein sequence ID" value="OHA13920.1"/>
    <property type="molecule type" value="Genomic_DNA"/>
</dbReference>
<evidence type="ECO:0000256" key="5">
    <source>
        <dbReference type="ARBA" id="ARBA00023274"/>
    </source>
</evidence>
<dbReference type="PANTHER" id="PTHR13501:SF8">
    <property type="entry name" value="LARGE RIBOSOMAL SUBUNIT PROTEIN UL22M"/>
    <property type="match status" value="1"/>
</dbReference>
<evidence type="ECO:0000256" key="6">
    <source>
        <dbReference type="ARBA" id="ARBA00035207"/>
    </source>
</evidence>
<sequence length="177" mass="20228">MEVKAQLKHLRMSPRKVRLVANLLKGTGVIRAENQLKFLPKRATSPLLKLLKSAVANAENNHNLKKSNLYVSRIAVDGGPVLKRMRPRAFGRAAQILKRTSHVNLILGVREGQAEESVPLYAPLKRETVKEVSEEELKKIKDKQISEKPKIKKYGEKPKLMKKSTDFVRRMFRRKAI</sequence>
<evidence type="ECO:0000256" key="10">
    <source>
        <dbReference type="RuleBase" id="RU004008"/>
    </source>
</evidence>
<comment type="function">
    <text evidence="7">The globular domain of the protein is located near the polypeptide exit tunnel on the outside of the subunit, while an extended beta-hairpin is found that lines the wall of the exit tunnel in the center of the 70S ribosome.</text>
</comment>
<reference evidence="11 12" key="1">
    <citation type="journal article" date="2016" name="Nat. Commun.">
        <title>Thousands of microbial genomes shed light on interconnected biogeochemical processes in an aquifer system.</title>
        <authorList>
            <person name="Anantharaman K."/>
            <person name="Brown C.T."/>
            <person name="Hug L.A."/>
            <person name="Sharon I."/>
            <person name="Castelle C.J."/>
            <person name="Probst A.J."/>
            <person name="Thomas B.C."/>
            <person name="Singh A."/>
            <person name="Wilkins M.J."/>
            <person name="Karaoz U."/>
            <person name="Brodie E.L."/>
            <person name="Williams K.H."/>
            <person name="Hubbard S.S."/>
            <person name="Banfield J.F."/>
        </authorList>
    </citation>
    <scope>NUCLEOTIDE SEQUENCE [LARGE SCALE GENOMIC DNA]</scope>
</reference>
<evidence type="ECO:0000256" key="4">
    <source>
        <dbReference type="ARBA" id="ARBA00022980"/>
    </source>
</evidence>
<keyword evidence="3 7" id="KW-0694">RNA-binding</keyword>
<organism evidence="11 12">
    <name type="scientific">Candidatus Sungbacteria bacterium RIFCSPLOWO2_12_FULL_41_11</name>
    <dbReference type="NCBI Taxonomy" id="1802286"/>
    <lineage>
        <taxon>Bacteria</taxon>
        <taxon>Candidatus Sungiibacteriota</taxon>
    </lineage>
</organism>
<comment type="similarity">
    <text evidence="1 7 8">Belongs to the universal ribosomal protein uL22 family.</text>
</comment>
<proteinExistence type="inferred from homology"/>
<protein>
    <recommendedName>
        <fullName evidence="6 7">Large ribosomal subunit protein uL22</fullName>
    </recommendedName>
</protein>
<accession>A0A1G2LQL1</accession>
<evidence type="ECO:0000256" key="8">
    <source>
        <dbReference type="RuleBase" id="RU004005"/>
    </source>
</evidence>
<name>A0A1G2LQL1_9BACT</name>
<gene>
    <name evidence="7" type="primary">rplV</name>
    <name evidence="11" type="ORF">A3G49_01625</name>
</gene>
<evidence type="ECO:0000313" key="12">
    <source>
        <dbReference type="Proteomes" id="UP000177171"/>
    </source>
</evidence>
<dbReference type="HAMAP" id="MF_01331_B">
    <property type="entry name" value="Ribosomal_uL22_B"/>
    <property type="match status" value="1"/>
</dbReference>
<keyword evidence="2 7" id="KW-0699">rRNA-binding</keyword>
<comment type="caution">
    <text evidence="11">The sequence shown here is derived from an EMBL/GenBank/DDBJ whole genome shotgun (WGS) entry which is preliminary data.</text>
</comment>
<dbReference type="CDD" id="cd00336">
    <property type="entry name" value="Ribosomal_L22"/>
    <property type="match status" value="1"/>
</dbReference>
<dbReference type="PANTHER" id="PTHR13501">
    <property type="entry name" value="CHLOROPLAST 50S RIBOSOMAL PROTEIN L22-RELATED"/>
    <property type="match status" value="1"/>
</dbReference>
<dbReference type="InterPro" id="IPR036394">
    <property type="entry name" value="Ribosomal_uL22_sf"/>
</dbReference>
<dbReference type="NCBIfam" id="TIGR01044">
    <property type="entry name" value="rplV_bact"/>
    <property type="match status" value="1"/>
</dbReference>
<dbReference type="InterPro" id="IPR005727">
    <property type="entry name" value="Ribosomal_uL22_bac/chlpt-type"/>
</dbReference>
<evidence type="ECO:0000256" key="2">
    <source>
        <dbReference type="ARBA" id="ARBA00022730"/>
    </source>
</evidence>
<dbReference type="SUPFAM" id="SSF54843">
    <property type="entry name" value="Ribosomal protein L22"/>
    <property type="match status" value="1"/>
</dbReference>
<evidence type="ECO:0000256" key="9">
    <source>
        <dbReference type="RuleBase" id="RU004006"/>
    </source>
</evidence>
<dbReference type="GO" id="GO:0006412">
    <property type="term" value="P:translation"/>
    <property type="evidence" value="ECO:0007669"/>
    <property type="project" value="UniProtKB-UniRule"/>
</dbReference>
<evidence type="ECO:0000313" key="11">
    <source>
        <dbReference type="EMBL" id="OHA13920.1"/>
    </source>
</evidence>